<dbReference type="GO" id="GO:0034011">
    <property type="term" value="F:L-cysteate sulfo-lyase activity"/>
    <property type="evidence" value="ECO:0007669"/>
    <property type="project" value="UniProtKB-EC"/>
</dbReference>
<dbReference type="PIRSF" id="PIRSF006278">
    <property type="entry name" value="ACCD_DCysDesulf"/>
    <property type="match status" value="1"/>
</dbReference>
<dbReference type="Gene3D" id="3.40.50.1100">
    <property type="match status" value="2"/>
</dbReference>
<dbReference type="SUPFAM" id="SSF53686">
    <property type="entry name" value="Tryptophan synthase beta subunit-like PLP-dependent enzymes"/>
    <property type="match status" value="1"/>
</dbReference>
<dbReference type="PANTHER" id="PTHR43780:SF2">
    <property type="entry name" value="1-AMINOCYCLOPROPANE-1-CARBOXYLATE DEAMINASE-RELATED"/>
    <property type="match status" value="1"/>
</dbReference>
<evidence type="ECO:0000256" key="3">
    <source>
        <dbReference type="ARBA" id="ARBA00022898"/>
    </source>
</evidence>
<comment type="cofactor">
    <cofactor evidence="1">
        <name>pyridoxal 5'-phosphate</name>
        <dbReference type="ChEBI" id="CHEBI:597326"/>
    </cofactor>
</comment>
<dbReference type="KEGG" id="abac:LuPra_03549"/>
<evidence type="ECO:0000313" key="7">
    <source>
        <dbReference type="EMBL" id="AMY10319.1"/>
    </source>
</evidence>
<evidence type="ECO:0000256" key="1">
    <source>
        <dbReference type="ARBA" id="ARBA00001933"/>
    </source>
</evidence>
<organism evidence="7 8">
    <name type="scientific">Luteitalea pratensis</name>
    <dbReference type="NCBI Taxonomy" id="1855912"/>
    <lineage>
        <taxon>Bacteria</taxon>
        <taxon>Pseudomonadati</taxon>
        <taxon>Acidobacteriota</taxon>
        <taxon>Vicinamibacteria</taxon>
        <taxon>Vicinamibacterales</taxon>
        <taxon>Vicinamibacteraceae</taxon>
        <taxon>Luteitalea</taxon>
    </lineage>
</organism>
<evidence type="ECO:0000259" key="6">
    <source>
        <dbReference type="Pfam" id="PF00291"/>
    </source>
</evidence>
<evidence type="ECO:0000256" key="2">
    <source>
        <dbReference type="ARBA" id="ARBA00008639"/>
    </source>
</evidence>
<dbReference type="InterPro" id="IPR027278">
    <property type="entry name" value="ACCD_DCysDesulf"/>
</dbReference>
<dbReference type="GO" id="GO:0019148">
    <property type="term" value="F:D-cysteine desulfhydrase activity"/>
    <property type="evidence" value="ECO:0007669"/>
    <property type="project" value="TreeGrafter"/>
</dbReference>
<dbReference type="InterPro" id="IPR001926">
    <property type="entry name" value="TrpB-like_PALP"/>
</dbReference>
<feature type="domain" description="Tryptophan synthase beta chain-like PALP" evidence="6">
    <location>
        <begin position="18"/>
        <end position="329"/>
    </location>
</feature>
<evidence type="ECO:0000256" key="4">
    <source>
        <dbReference type="PIRSR" id="PIRSR006278-1"/>
    </source>
</evidence>
<dbReference type="Proteomes" id="UP000076079">
    <property type="component" value="Chromosome"/>
</dbReference>
<evidence type="ECO:0000313" key="8">
    <source>
        <dbReference type="Proteomes" id="UP000076079"/>
    </source>
</evidence>
<protein>
    <submittedName>
        <fullName evidence="7">L-cysteate sulfo-lyase</fullName>
        <ecNumber evidence="7">4.4.1.25</ecNumber>
    </submittedName>
</protein>
<dbReference type="STRING" id="1855912.LuPra_03549"/>
<dbReference type="EMBL" id="CP015136">
    <property type="protein sequence ID" value="AMY10319.1"/>
    <property type="molecule type" value="Genomic_DNA"/>
</dbReference>
<proteinExistence type="inferred from homology"/>
<comment type="similarity">
    <text evidence="2">Belongs to the ACC deaminase/D-cysteine desulfhydrase family.</text>
</comment>
<gene>
    <name evidence="7" type="primary">cuyA_2</name>
    <name evidence="7" type="ORF">LuPra_03549</name>
</gene>
<reference evidence="8" key="2">
    <citation type="submission" date="2016-04" db="EMBL/GenBank/DDBJ databases">
        <title>First Complete Genome Sequence of a Subdivision 6 Acidobacterium.</title>
        <authorList>
            <person name="Huang S."/>
            <person name="Vieira S."/>
            <person name="Bunk B."/>
            <person name="Riedel T."/>
            <person name="Sproeer C."/>
            <person name="Overmann J."/>
        </authorList>
    </citation>
    <scope>NUCLEOTIDE SEQUENCE [LARGE SCALE GENOMIC DNA]</scope>
    <source>
        <strain evidence="8">DSM 100886 HEG_-6_39</strain>
    </source>
</reference>
<keyword evidence="8" id="KW-1185">Reference proteome</keyword>
<dbReference type="Pfam" id="PF00291">
    <property type="entry name" value="PALP"/>
    <property type="match status" value="1"/>
</dbReference>
<dbReference type="AlphaFoldDB" id="A0A143PR89"/>
<dbReference type="OrthoDB" id="9801249at2"/>
<name>A0A143PR89_LUTPR</name>
<keyword evidence="3 5" id="KW-0663">Pyridoxal phosphate</keyword>
<evidence type="ECO:0000256" key="5">
    <source>
        <dbReference type="PIRSR" id="PIRSR006278-2"/>
    </source>
</evidence>
<reference evidence="7 8" key="1">
    <citation type="journal article" date="2016" name="Genome Announc.">
        <title>First Complete Genome Sequence of a Subdivision 6 Acidobacterium Strain.</title>
        <authorList>
            <person name="Huang S."/>
            <person name="Vieira S."/>
            <person name="Bunk B."/>
            <person name="Riedel T."/>
            <person name="Sproer C."/>
            <person name="Overmann J."/>
        </authorList>
    </citation>
    <scope>NUCLEOTIDE SEQUENCE [LARGE SCALE GENOMIC DNA]</scope>
    <source>
        <strain evidence="8">DSM 100886 HEG_-6_39</strain>
    </source>
</reference>
<dbReference type="InterPro" id="IPR036052">
    <property type="entry name" value="TrpB-like_PALP_sf"/>
</dbReference>
<accession>A0A143PR89</accession>
<dbReference type="EC" id="4.4.1.25" evidence="7"/>
<dbReference type="PANTHER" id="PTHR43780">
    <property type="entry name" value="1-AMINOCYCLOPROPANE-1-CARBOXYLATE DEAMINASE-RELATED"/>
    <property type="match status" value="1"/>
</dbReference>
<sequence>MTLRLDRLAAALAPLPRVSLGAWPTPLVPLRRLGDALGLDLWLKRDDCSGLALGGNKARKLEFVIGEAIVRGAHTLVTAGPVTSNHTLMTSAAARRLGLEVHVVLGGEAPTSSTGNLALTQLYGAHVHFTSMNTADPSPGDLAASRVLCERLVRDTGGYWIPPGASMPASIPGYADGVREVIAQSGGAFPFDDVVVAYGTGSTSAGVYAGLVLADLPATVHAIAVSSPTAMERFAAPPPSEMVQAAIALFGWPVTLDATRARCNWVRPVDEPGYGLRTPAADAALLGMAREEGYLLDATYTAKAAAAMIAMARDGRLARGARVLFIHTGGLSTTAAAAAH</sequence>
<feature type="active site" description="Nucleophile" evidence="4">
    <location>
        <position position="84"/>
    </location>
</feature>
<keyword evidence="7" id="KW-0456">Lyase</keyword>
<feature type="modified residue" description="N6-(pyridoxal phosphate)lysine" evidence="5">
    <location>
        <position position="57"/>
    </location>
</feature>
<dbReference type="RefSeq" id="WP_110171968.1">
    <property type="nucleotide sequence ID" value="NZ_CP015136.1"/>
</dbReference>